<proteinExistence type="predicted"/>
<gene>
    <name evidence="1" type="ORF">QEH52_18760</name>
</gene>
<dbReference type="Pfam" id="PF08811">
    <property type="entry name" value="DUF1800"/>
    <property type="match status" value="1"/>
</dbReference>
<reference evidence="1 2" key="1">
    <citation type="submission" date="2023-04" db="EMBL/GenBank/DDBJ databases">
        <title>A novel bacteria isolated from coastal sediment.</title>
        <authorList>
            <person name="Liu X.-J."/>
            <person name="Du Z.-J."/>
        </authorList>
    </citation>
    <scope>NUCLEOTIDE SEQUENCE [LARGE SCALE GENOMIC DNA]</scope>
    <source>
        <strain evidence="1 2">SDUM461003</strain>
    </source>
</reference>
<organism evidence="1 2">
    <name type="scientific">Thalassobacterium maritimum</name>
    <dbReference type="NCBI Taxonomy" id="3041265"/>
    <lineage>
        <taxon>Bacteria</taxon>
        <taxon>Pseudomonadati</taxon>
        <taxon>Verrucomicrobiota</taxon>
        <taxon>Opitutia</taxon>
        <taxon>Puniceicoccales</taxon>
        <taxon>Coraliomargaritaceae</taxon>
        <taxon>Thalassobacterium</taxon>
    </lineage>
</organism>
<dbReference type="Proteomes" id="UP001225316">
    <property type="component" value="Unassembled WGS sequence"/>
</dbReference>
<evidence type="ECO:0000313" key="1">
    <source>
        <dbReference type="EMBL" id="MDQ8209573.1"/>
    </source>
</evidence>
<dbReference type="RefSeq" id="WP_308952490.1">
    <property type="nucleotide sequence ID" value="NZ_JARXHW010000086.1"/>
</dbReference>
<protein>
    <submittedName>
        <fullName evidence="1">DUF1800 family protein</fullName>
    </submittedName>
</protein>
<name>A0ABU1AZI8_9BACT</name>
<evidence type="ECO:0000313" key="2">
    <source>
        <dbReference type="Proteomes" id="UP001225316"/>
    </source>
</evidence>
<comment type="caution">
    <text evidence="1">The sequence shown here is derived from an EMBL/GenBank/DDBJ whole genome shotgun (WGS) entry which is preliminary data.</text>
</comment>
<keyword evidence="2" id="KW-1185">Reference proteome</keyword>
<accession>A0ABU1AZI8</accession>
<sequence length="502" mass="58114">MSQPAPTPQTFAVEDAWKPLPMSFWRIEEAQHFLRRVGFSATPEAVTTALRDSPKAYLQAAFLPGTPLPKSTALSEYEATANERHVHIYKNVEDEEEKRRLRQELQREESQLFRDFAMDWFAFARQPEHSAQEKFVVFLQDVFVVEQNSIRDTPLLFSLQQTLRGGIHLDYPELCKQVSREPAMMRYLDLVKNTARKPNENFARELFELFTLGEGNYSEDDIKEAARAFTGYRIKKRYEFYFEKKLHDASPKTIFAETGNWDGDDVIDITFQQATARTFLIRELIKFYLTEEAVPEAYIEALGEQWASHNFSLRYLIETFFQSRLFFHPAYRGNMVKSPIHFYIGLCQDLRLDVIPLEARILRSMATMGQSFYNPPNVRGWLYGEHWINSTTISARRQLVDYLFANLNEKKLNANEQLALKNAREAGRGNFLVTQERLEQVLSLAPDDLAKHFTTYFITAPSRATYLDALHSILGDTQDEGAAQRVRHAIIALLQSPAYNLC</sequence>
<dbReference type="InterPro" id="IPR014917">
    <property type="entry name" value="DUF1800"/>
</dbReference>
<dbReference type="EMBL" id="JARXHW010000086">
    <property type="protein sequence ID" value="MDQ8209573.1"/>
    <property type="molecule type" value="Genomic_DNA"/>
</dbReference>